<keyword evidence="4" id="KW-0131">Cell cycle</keyword>
<reference evidence="4 5" key="1">
    <citation type="submission" date="2020-08" db="EMBL/GenBank/DDBJ databases">
        <title>Sequencing the genomes of 1000 actinobacteria strains.</title>
        <authorList>
            <person name="Klenk H.-P."/>
        </authorList>
    </citation>
    <scope>NUCLEOTIDE SEQUENCE [LARGE SCALE GENOMIC DNA]</scope>
    <source>
        <strain evidence="4 5">DSM 45486</strain>
    </source>
</reference>
<evidence type="ECO:0000256" key="2">
    <source>
        <dbReference type="SAM" id="Phobius"/>
    </source>
</evidence>
<keyword evidence="5" id="KW-1185">Reference proteome</keyword>
<feature type="region of interest" description="Disordered" evidence="1">
    <location>
        <begin position="152"/>
        <end position="212"/>
    </location>
</feature>
<proteinExistence type="predicted"/>
<keyword evidence="2" id="KW-1133">Transmembrane helix</keyword>
<keyword evidence="2" id="KW-0472">Membrane</keyword>
<feature type="signal peptide" evidence="3">
    <location>
        <begin position="1"/>
        <end position="30"/>
    </location>
</feature>
<name>A0A7W9HT78_9PSEU</name>
<keyword evidence="4" id="KW-0132">Cell division</keyword>
<dbReference type="AlphaFoldDB" id="A0A7W9HT78"/>
<dbReference type="EMBL" id="JACHMO010000001">
    <property type="protein sequence ID" value="MBB5808027.1"/>
    <property type="molecule type" value="Genomic_DNA"/>
</dbReference>
<keyword evidence="3" id="KW-0732">Signal</keyword>
<protein>
    <submittedName>
        <fullName evidence="4">Septal ring-binding cell division protein DamX</fullName>
    </submittedName>
</protein>
<evidence type="ECO:0000256" key="3">
    <source>
        <dbReference type="SAM" id="SignalP"/>
    </source>
</evidence>
<comment type="caution">
    <text evidence="4">The sequence shown here is derived from an EMBL/GenBank/DDBJ whole genome shotgun (WGS) entry which is preliminary data.</text>
</comment>
<gene>
    <name evidence="4" type="ORF">F4560_007795</name>
</gene>
<accession>A0A7W9HT78</accession>
<evidence type="ECO:0000313" key="5">
    <source>
        <dbReference type="Proteomes" id="UP000552097"/>
    </source>
</evidence>
<dbReference type="Proteomes" id="UP000552097">
    <property type="component" value="Unassembled WGS sequence"/>
</dbReference>
<sequence>MRMNPRRLFGAATLLVVTTGGLLLGGTASATPTPVEPDPRAVIVEGNLEWDHPNVCATAGLTGTAMDGDLPDGSTKTTLPHTADGLRSITITGGLEGYTVTGVVVKGSNDSNVYTAEKLGELNWEKLVAPNNSSGAPADISHWFFCVEKDDSVTTTPSTPVTTTTPSTPVTTTTTDAPGVTTTTAPSTTAPVTTTEAPATTTTTEAGAVAGPGDDELASTGFNGGWMLIVGLALVAAGAAFVASPKLRGLLRR</sequence>
<keyword evidence="2" id="KW-0812">Transmembrane</keyword>
<feature type="chain" id="PRO_5030899820" evidence="3">
    <location>
        <begin position="31"/>
        <end position="253"/>
    </location>
</feature>
<dbReference type="GO" id="GO:0051301">
    <property type="term" value="P:cell division"/>
    <property type="evidence" value="ECO:0007669"/>
    <property type="project" value="UniProtKB-KW"/>
</dbReference>
<feature type="compositionally biased region" description="Low complexity" evidence="1">
    <location>
        <begin position="153"/>
        <end position="212"/>
    </location>
</feature>
<evidence type="ECO:0000313" key="4">
    <source>
        <dbReference type="EMBL" id="MBB5808027.1"/>
    </source>
</evidence>
<feature type="transmembrane region" description="Helical" evidence="2">
    <location>
        <begin position="224"/>
        <end position="243"/>
    </location>
</feature>
<organism evidence="4 5">
    <name type="scientific">Saccharothrix ecbatanensis</name>
    <dbReference type="NCBI Taxonomy" id="1105145"/>
    <lineage>
        <taxon>Bacteria</taxon>
        <taxon>Bacillati</taxon>
        <taxon>Actinomycetota</taxon>
        <taxon>Actinomycetes</taxon>
        <taxon>Pseudonocardiales</taxon>
        <taxon>Pseudonocardiaceae</taxon>
        <taxon>Saccharothrix</taxon>
    </lineage>
</organism>
<evidence type="ECO:0000256" key="1">
    <source>
        <dbReference type="SAM" id="MobiDB-lite"/>
    </source>
</evidence>
<dbReference type="RefSeq" id="WP_184927996.1">
    <property type="nucleotide sequence ID" value="NZ_JACHMO010000001.1"/>
</dbReference>